<reference evidence="2 3" key="1">
    <citation type="submission" date="2020-04" db="EMBL/GenBank/DDBJ databases">
        <authorList>
            <person name="De Canck E."/>
        </authorList>
    </citation>
    <scope>NUCLEOTIDE SEQUENCE [LARGE SCALE GENOMIC DNA]</scope>
    <source>
        <strain evidence="2 3">LMG 28688</strain>
    </source>
</reference>
<dbReference type="AlphaFoldDB" id="A0A6J5G0Q2"/>
<protein>
    <submittedName>
        <fullName evidence="2">Uncharacterized protein</fullName>
    </submittedName>
</protein>
<feature type="transmembrane region" description="Helical" evidence="1">
    <location>
        <begin position="63"/>
        <end position="82"/>
    </location>
</feature>
<accession>A0A6J5G0Q2</accession>
<keyword evidence="1" id="KW-0472">Membrane</keyword>
<name>A0A6J5G0Q2_9BURK</name>
<dbReference type="RefSeq" id="WP_129563683.1">
    <property type="nucleotide sequence ID" value="NZ_CADIKL010000011.1"/>
</dbReference>
<keyword evidence="3" id="KW-1185">Reference proteome</keyword>
<evidence type="ECO:0000313" key="3">
    <source>
        <dbReference type="Proteomes" id="UP000494119"/>
    </source>
</evidence>
<evidence type="ECO:0000313" key="2">
    <source>
        <dbReference type="EMBL" id="CAB3788881.1"/>
    </source>
</evidence>
<evidence type="ECO:0000256" key="1">
    <source>
        <dbReference type="SAM" id="Phobius"/>
    </source>
</evidence>
<keyword evidence="1" id="KW-1133">Transmembrane helix</keyword>
<dbReference type="EMBL" id="CADIKL010000011">
    <property type="protein sequence ID" value="CAB3788881.1"/>
    <property type="molecule type" value="Genomic_DNA"/>
</dbReference>
<dbReference type="Proteomes" id="UP000494119">
    <property type="component" value="Unassembled WGS sequence"/>
</dbReference>
<proteinExistence type="predicted"/>
<keyword evidence="1" id="KW-0812">Transmembrane</keyword>
<sequence>MNNISLSISIWEGSIALLIGLGVSIAFADKRNAPNNANNASYSPGMMGGYGCDPGFQLEGGYFSVWFVIAPLALLGFVYLLTKIDRKILIEHRKLAWRRSLKRPDDVGQGHTTNS</sequence>
<gene>
    <name evidence="2" type="ORF">LMG28688_02777</name>
</gene>
<organism evidence="2 3">
    <name type="scientific">Paraburkholderia caffeinitolerans</name>
    <dbReference type="NCBI Taxonomy" id="1723730"/>
    <lineage>
        <taxon>Bacteria</taxon>
        <taxon>Pseudomonadati</taxon>
        <taxon>Pseudomonadota</taxon>
        <taxon>Betaproteobacteria</taxon>
        <taxon>Burkholderiales</taxon>
        <taxon>Burkholderiaceae</taxon>
        <taxon>Paraburkholderia</taxon>
    </lineage>
</organism>